<keyword evidence="2 5" id="KW-0813">Transport</keyword>
<dbReference type="Gene3D" id="2.40.50.100">
    <property type="match status" value="2"/>
</dbReference>
<dbReference type="RefSeq" id="WP_012638140.1">
    <property type="nucleotide sequence ID" value="NC_011901.1"/>
</dbReference>
<dbReference type="NCBIfam" id="TIGR00637">
    <property type="entry name" value="ModE_repress"/>
    <property type="match status" value="1"/>
</dbReference>
<dbReference type="Pfam" id="PF00126">
    <property type="entry name" value="HTH_1"/>
    <property type="match status" value="1"/>
</dbReference>
<evidence type="ECO:0000259" key="7">
    <source>
        <dbReference type="PROSITE" id="PS51866"/>
    </source>
</evidence>
<dbReference type="InterPro" id="IPR008995">
    <property type="entry name" value="Mo/tungstate-bd_C_term_dom"/>
</dbReference>
<comment type="similarity">
    <text evidence="1 5">Belongs to the ModE family.</text>
</comment>
<dbReference type="OrthoDB" id="9800709at2"/>
<dbReference type="NCBIfam" id="TIGR00638">
    <property type="entry name" value="Mop"/>
    <property type="match status" value="1"/>
</dbReference>
<evidence type="ECO:0000256" key="1">
    <source>
        <dbReference type="ARBA" id="ARBA00008110"/>
    </source>
</evidence>
<organism evidence="8 9">
    <name type="scientific">Thioalkalivibrio sulfidiphilus (strain HL-EbGR7)</name>
    <dbReference type="NCBI Taxonomy" id="396588"/>
    <lineage>
        <taxon>Bacteria</taxon>
        <taxon>Pseudomonadati</taxon>
        <taxon>Pseudomonadota</taxon>
        <taxon>Gammaproteobacteria</taxon>
        <taxon>Chromatiales</taxon>
        <taxon>Ectothiorhodospiraceae</taxon>
        <taxon>Thioalkalivibrio</taxon>
    </lineage>
</organism>
<accession>B8GRV3</accession>
<dbReference type="InterPro" id="IPR003725">
    <property type="entry name" value="ModE-bd_N"/>
</dbReference>
<dbReference type="InterPro" id="IPR000847">
    <property type="entry name" value="LysR_HTH_N"/>
</dbReference>
<dbReference type="PANTHER" id="PTHR30432:SF1">
    <property type="entry name" value="DNA-BINDING TRANSCRIPTIONAL DUAL REGULATOR MODE"/>
    <property type="match status" value="1"/>
</dbReference>
<evidence type="ECO:0000256" key="3">
    <source>
        <dbReference type="ARBA" id="ARBA00022505"/>
    </source>
</evidence>
<dbReference type="InterPro" id="IPR036388">
    <property type="entry name" value="WH-like_DNA-bd_sf"/>
</dbReference>
<evidence type="ECO:0000256" key="5">
    <source>
        <dbReference type="PIRNR" id="PIRNR005763"/>
    </source>
</evidence>
<dbReference type="SUPFAM" id="SSF50331">
    <property type="entry name" value="MOP-like"/>
    <property type="match status" value="2"/>
</dbReference>
<dbReference type="STRING" id="396588.Tgr7_1573"/>
<feature type="domain" description="Mop" evidence="7">
    <location>
        <begin position="125"/>
        <end position="191"/>
    </location>
</feature>
<dbReference type="GO" id="GO:0015689">
    <property type="term" value="P:molybdate ion transport"/>
    <property type="evidence" value="ECO:0007669"/>
    <property type="project" value="UniProtKB-UniRule"/>
</dbReference>
<evidence type="ECO:0000256" key="4">
    <source>
        <dbReference type="ARBA" id="ARBA00022737"/>
    </source>
</evidence>
<dbReference type="Gene3D" id="1.10.10.10">
    <property type="entry name" value="Winged helix-like DNA-binding domain superfamily/Winged helix DNA-binding domain"/>
    <property type="match status" value="1"/>
</dbReference>
<proteinExistence type="inferred from homology"/>
<dbReference type="GO" id="GO:0030151">
    <property type="term" value="F:molybdenum ion binding"/>
    <property type="evidence" value="ECO:0007669"/>
    <property type="project" value="UniProtKB-UniRule"/>
</dbReference>
<dbReference type="InterPro" id="IPR004606">
    <property type="entry name" value="Mop_domain"/>
</dbReference>
<dbReference type="PANTHER" id="PTHR30432">
    <property type="entry name" value="TRANSCRIPTIONAL REGULATOR MODE"/>
    <property type="match status" value="1"/>
</dbReference>
<evidence type="ECO:0000256" key="2">
    <source>
        <dbReference type="ARBA" id="ARBA00022448"/>
    </source>
</evidence>
<dbReference type="GO" id="GO:0003700">
    <property type="term" value="F:DNA-binding transcription factor activity"/>
    <property type="evidence" value="ECO:0007669"/>
    <property type="project" value="InterPro"/>
</dbReference>
<keyword evidence="3 5" id="KW-0500">Molybdenum</keyword>
<dbReference type="KEGG" id="tgr:Tgr7_1573"/>
<dbReference type="eggNOG" id="COG3585">
    <property type="taxonomic scope" value="Bacteria"/>
</dbReference>
<dbReference type="InterPro" id="IPR005116">
    <property type="entry name" value="Transp-assoc_OB_typ1"/>
</dbReference>
<feature type="region of interest" description="Required for dimer formation and molybdate binding" evidence="6">
    <location>
        <begin position="126"/>
        <end position="134"/>
    </location>
</feature>
<dbReference type="HOGENOM" id="CLU_087839_1_0_6"/>
<dbReference type="eggNOG" id="COG2005">
    <property type="taxonomic scope" value="Bacteria"/>
</dbReference>
<protein>
    <submittedName>
        <fullName evidence="8">Putative molybdenum-binding protein</fullName>
    </submittedName>
</protein>
<keyword evidence="9" id="KW-1185">Reference proteome</keyword>
<keyword evidence="4" id="KW-0677">Repeat</keyword>
<dbReference type="Pfam" id="PF03459">
    <property type="entry name" value="TOBE"/>
    <property type="match status" value="2"/>
</dbReference>
<evidence type="ECO:0000313" key="8">
    <source>
        <dbReference type="EMBL" id="ACL72657.1"/>
    </source>
</evidence>
<gene>
    <name evidence="8" type="ordered locus">Tgr7_1573</name>
</gene>
<dbReference type="PROSITE" id="PS51866">
    <property type="entry name" value="MOP"/>
    <property type="match status" value="2"/>
</dbReference>
<evidence type="ECO:0000256" key="6">
    <source>
        <dbReference type="PIRSR" id="PIRSR005763-1"/>
    </source>
</evidence>
<dbReference type="InterPro" id="IPR051815">
    <property type="entry name" value="Molybdate_resp_trans_reg"/>
</dbReference>
<name>B8GRV3_THISH</name>
<dbReference type="InterPro" id="IPR016462">
    <property type="entry name" value="ModE"/>
</dbReference>
<evidence type="ECO:0000313" key="9">
    <source>
        <dbReference type="Proteomes" id="UP000002383"/>
    </source>
</evidence>
<dbReference type="Proteomes" id="UP000002383">
    <property type="component" value="Chromosome"/>
</dbReference>
<dbReference type="PIRSF" id="PIRSF005763">
    <property type="entry name" value="Txn_reg_ModE"/>
    <property type="match status" value="1"/>
</dbReference>
<dbReference type="AlphaFoldDB" id="B8GRV3"/>
<feature type="domain" description="Mop" evidence="7">
    <location>
        <begin position="197"/>
        <end position="263"/>
    </location>
</feature>
<reference evidence="8 9" key="1">
    <citation type="journal article" date="2011" name="Stand. Genomic Sci.">
        <title>Complete genome sequence of 'Thioalkalivibrio sulfidophilus' HL-EbGr7.</title>
        <authorList>
            <person name="Muyzer G."/>
            <person name="Sorokin D.Y."/>
            <person name="Mavromatis K."/>
            <person name="Lapidus A."/>
            <person name="Clum A."/>
            <person name="Ivanova N."/>
            <person name="Pati A."/>
            <person name="d'Haeseleer P."/>
            <person name="Woyke T."/>
            <person name="Kyrpides N.C."/>
        </authorList>
    </citation>
    <scope>NUCLEOTIDE SEQUENCE [LARGE SCALE GENOMIC DNA]</scope>
    <source>
        <strain evidence="8 9">HL-EbGR7</strain>
    </source>
</reference>
<sequence>MKAHVDGRFWFNVSEKGFLGAGRIELLERIGQTGSISAAARSMGMSYKAAWDAVEAMNNLADRPLVTRKAGGRRGGGTDITEFGQRVIDHYRAADEAYRRFMAQLEDRLSDLGDVVGFMRKMSMRTTAANHFHGRITAIRAGAVNDQVCVDIGGGQEVVAIVPHEAVSDLGLVRGGEVQVLFDASSVILAEDNPALKCTARNRLCGTVIETHDGAVNAEVKLRIGEGRVLTAMVTSESLAVPWLATGSRVCALIKAPHIMLAVGE</sequence>
<dbReference type="InterPro" id="IPR036390">
    <property type="entry name" value="WH_DNA-bd_sf"/>
</dbReference>
<dbReference type="SUPFAM" id="SSF46785">
    <property type="entry name" value="Winged helix' DNA-binding domain"/>
    <property type="match status" value="1"/>
</dbReference>
<dbReference type="EMBL" id="CP001339">
    <property type="protein sequence ID" value="ACL72657.1"/>
    <property type="molecule type" value="Genomic_DNA"/>
</dbReference>